<feature type="transmembrane region" description="Helical" evidence="7">
    <location>
        <begin position="210"/>
        <end position="231"/>
    </location>
</feature>
<evidence type="ECO:0000256" key="1">
    <source>
        <dbReference type="ARBA" id="ARBA00004651"/>
    </source>
</evidence>
<name>A0ABS0TAW2_9STAP</name>
<proteinExistence type="predicted"/>
<evidence type="ECO:0000256" key="4">
    <source>
        <dbReference type="ARBA" id="ARBA00022692"/>
    </source>
</evidence>
<evidence type="ECO:0000256" key="2">
    <source>
        <dbReference type="ARBA" id="ARBA00022448"/>
    </source>
</evidence>
<keyword evidence="6 7" id="KW-0472">Membrane</keyword>
<comment type="subcellular location">
    <subcellularLocation>
        <location evidence="1">Cell membrane</location>
        <topology evidence="1">Multi-pass membrane protein</topology>
    </subcellularLocation>
</comment>
<gene>
    <name evidence="8" type="ORF">HHH54_09800</name>
</gene>
<dbReference type="PANTHER" id="PTHR23513:SF11">
    <property type="entry name" value="STAPHYLOFERRIN A TRANSPORTER"/>
    <property type="match status" value="1"/>
</dbReference>
<dbReference type="EMBL" id="JABANU010000030">
    <property type="protein sequence ID" value="MBI5975885.1"/>
    <property type="molecule type" value="Genomic_DNA"/>
</dbReference>
<dbReference type="Proteomes" id="UP000751852">
    <property type="component" value="Unassembled WGS sequence"/>
</dbReference>
<organism evidence="8 9">
    <name type="scientific">Staphylococcus canis</name>
    <dbReference type="NCBI Taxonomy" id="2724942"/>
    <lineage>
        <taxon>Bacteria</taxon>
        <taxon>Bacillati</taxon>
        <taxon>Bacillota</taxon>
        <taxon>Bacilli</taxon>
        <taxon>Bacillales</taxon>
        <taxon>Staphylococcaceae</taxon>
        <taxon>Staphylococcus</taxon>
    </lineage>
</organism>
<feature type="transmembrane region" description="Helical" evidence="7">
    <location>
        <begin position="294"/>
        <end position="310"/>
    </location>
</feature>
<accession>A0ABS0TAW2</accession>
<evidence type="ECO:0000256" key="3">
    <source>
        <dbReference type="ARBA" id="ARBA00022475"/>
    </source>
</evidence>
<dbReference type="CDD" id="cd06173">
    <property type="entry name" value="MFS_MefA_like"/>
    <property type="match status" value="1"/>
</dbReference>
<comment type="caution">
    <text evidence="8">The sequence shown here is derived from an EMBL/GenBank/DDBJ whole genome shotgun (WGS) entry which is preliminary data.</text>
</comment>
<evidence type="ECO:0000256" key="6">
    <source>
        <dbReference type="ARBA" id="ARBA00023136"/>
    </source>
</evidence>
<evidence type="ECO:0000256" key="7">
    <source>
        <dbReference type="SAM" id="Phobius"/>
    </source>
</evidence>
<reference evidence="8 9" key="1">
    <citation type="submission" date="2020-04" db="EMBL/GenBank/DDBJ databases">
        <title>Staphylococcus species from domestic dog.</title>
        <authorList>
            <person name="Paterson G.K."/>
        </authorList>
    </citation>
    <scope>NUCLEOTIDE SEQUENCE [LARGE SCALE GENOMIC DNA]</scope>
    <source>
        <strain evidence="8 9">H16/1A</strain>
    </source>
</reference>
<feature type="transmembrane region" description="Helical" evidence="7">
    <location>
        <begin position="162"/>
        <end position="181"/>
    </location>
</feature>
<dbReference type="RefSeq" id="WP_198618657.1">
    <property type="nucleotide sequence ID" value="NZ_JABANU010000030.1"/>
</dbReference>
<evidence type="ECO:0000256" key="5">
    <source>
        <dbReference type="ARBA" id="ARBA00022989"/>
    </source>
</evidence>
<dbReference type="Pfam" id="PF05977">
    <property type="entry name" value="MFS_3"/>
    <property type="match status" value="1"/>
</dbReference>
<dbReference type="InterPro" id="IPR010290">
    <property type="entry name" value="TM_effector"/>
</dbReference>
<dbReference type="SUPFAM" id="SSF103473">
    <property type="entry name" value="MFS general substrate transporter"/>
    <property type="match status" value="1"/>
</dbReference>
<protein>
    <submittedName>
        <fullName evidence="8">MFS transporter</fullName>
    </submittedName>
</protein>
<keyword evidence="4 7" id="KW-0812">Transmembrane</keyword>
<evidence type="ECO:0000313" key="9">
    <source>
        <dbReference type="Proteomes" id="UP000751852"/>
    </source>
</evidence>
<keyword evidence="3" id="KW-1003">Cell membrane</keyword>
<feature type="transmembrane region" description="Helical" evidence="7">
    <location>
        <begin position="243"/>
        <end position="264"/>
    </location>
</feature>
<evidence type="ECO:0000313" key="8">
    <source>
        <dbReference type="EMBL" id="MBI5975885.1"/>
    </source>
</evidence>
<feature type="transmembrane region" description="Helical" evidence="7">
    <location>
        <begin position="271"/>
        <end position="288"/>
    </location>
</feature>
<dbReference type="InterPro" id="IPR036259">
    <property type="entry name" value="MFS_trans_sf"/>
</dbReference>
<keyword evidence="2" id="KW-0813">Transport</keyword>
<keyword evidence="9" id="KW-1185">Reference proteome</keyword>
<feature type="transmembrane region" description="Helical" evidence="7">
    <location>
        <begin position="330"/>
        <end position="351"/>
    </location>
</feature>
<feature type="transmembrane region" description="Helical" evidence="7">
    <location>
        <begin position="38"/>
        <end position="59"/>
    </location>
</feature>
<dbReference type="PANTHER" id="PTHR23513">
    <property type="entry name" value="INTEGRAL MEMBRANE EFFLUX PROTEIN-RELATED"/>
    <property type="match status" value="1"/>
</dbReference>
<keyword evidence="5 7" id="KW-1133">Transmembrane helix</keyword>
<sequence length="390" mass="43438">MVKWFFSSSFFLFLGNWTGQIALNWFAYQINHNALDLAYINFFRLVPIFILSLWAGALADRYSKSLLVKISVSCSLITTTMLTVLIITGDVSIYILYFYALIRGVISALETPVRQAILPELSNRLSVSKAVSYHSFILNVCRSIGPALAGFLIALFDVYAAFVVQSLCYLISLMMCLPLHIKTERTTSQSTQSLAVAWQYLKTHHAGRRLMFTSFLIMATGYCYTTMMPILTDYRFPNNSTVFGTAMTMSAIGGIIATICIPKILNYFKTAHVYFVSSILFGVGLLLIEPAGVYALFIVIFLVGLMGQIARTSNRIYFQNDSQDEHRGKILSVIMMDRGMIPLGAMLMGMISEAFGILQTFLIMGIATIVIATLGYIINMILNGGVSHER</sequence>
<feature type="transmembrane region" description="Helical" evidence="7">
    <location>
        <begin position="357"/>
        <end position="382"/>
    </location>
</feature>
<feature type="transmembrane region" description="Helical" evidence="7">
    <location>
        <begin position="133"/>
        <end position="156"/>
    </location>
</feature>
<dbReference type="Gene3D" id="1.20.1250.20">
    <property type="entry name" value="MFS general substrate transporter like domains"/>
    <property type="match status" value="1"/>
</dbReference>